<comment type="cofactor">
    <cofactor evidence="1">
        <name>FMN</name>
        <dbReference type="ChEBI" id="CHEBI:58210"/>
    </cofactor>
</comment>
<accession>A0AAN8N1R8</accession>
<dbReference type="PANTHER" id="PTHR33798">
    <property type="entry name" value="FLAVOPROTEIN OXYGENASE"/>
    <property type="match status" value="1"/>
</dbReference>
<dbReference type="SUPFAM" id="SSF50475">
    <property type="entry name" value="FMN-binding split barrel"/>
    <property type="match status" value="1"/>
</dbReference>
<dbReference type="SMART" id="SM00903">
    <property type="entry name" value="Flavin_Reduct"/>
    <property type="match status" value="1"/>
</dbReference>
<sequence>MRRHILTSPTLFRRPCFWTPLNLQHRQHACFLSTSQRRLKKMSPHPDFKTVEAAREDWEKIEWHLNKTVNPEWRVGTGATDDTWKSLKKVEIDPYAEGRRVGDNYKLLISAITPRFIGFVSTISKDGKTTNLAPFSYTTMVAHDPPMMVIGFSSSMENKKDTLQNILDTGELVINVISEWFLEAANYTSINAPPGVSEFVLSGLTPAPSSKVKPPQVAESAFSIEAKLVSHHPWVSPATGKTTGVTIFAQGVNFHVREDMWVEGSEGSIVDIGKLKPISRLGGIMYGRTTAGAELTRPDFEKEAEKEDVQALL</sequence>
<dbReference type="InterPro" id="IPR002563">
    <property type="entry name" value="Flavin_Rdtase-like_dom"/>
</dbReference>
<keyword evidence="2" id="KW-0285">Flavoprotein</keyword>
<organism evidence="6 7">
    <name type="scientific">Orbilia javanica</name>
    <dbReference type="NCBI Taxonomy" id="47235"/>
    <lineage>
        <taxon>Eukaryota</taxon>
        <taxon>Fungi</taxon>
        <taxon>Dikarya</taxon>
        <taxon>Ascomycota</taxon>
        <taxon>Pezizomycotina</taxon>
        <taxon>Orbiliomycetes</taxon>
        <taxon>Orbiliales</taxon>
        <taxon>Orbiliaceae</taxon>
        <taxon>Orbilia</taxon>
    </lineage>
</organism>
<dbReference type="PANTHER" id="PTHR33798:SF5">
    <property type="entry name" value="FLAVIN REDUCTASE LIKE DOMAIN-CONTAINING PROTEIN"/>
    <property type="match status" value="1"/>
</dbReference>
<reference evidence="6 7" key="1">
    <citation type="submission" date="2019-10" db="EMBL/GenBank/DDBJ databases">
        <authorList>
            <person name="Palmer J.M."/>
        </authorList>
    </citation>
    <scope>NUCLEOTIDE SEQUENCE [LARGE SCALE GENOMIC DNA]</scope>
    <source>
        <strain evidence="6 7">TWF718</strain>
    </source>
</reference>
<evidence type="ECO:0000313" key="7">
    <source>
        <dbReference type="Proteomes" id="UP001313282"/>
    </source>
</evidence>
<dbReference type="Proteomes" id="UP001313282">
    <property type="component" value="Unassembled WGS sequence"/>
</dbReference>
<evidence type="ECO:0000259" key="5">
    <source>
        <dbReference type="SMART" id="SM00903"/>
    </source>
</evidence>
<dbReference type="EMBL" id="JAVHNR010000001">
    <property type="protein sequence ID" value="KAK6357408.1"/>
    <property type="molecule type" value="Genomic_DNA"/>
</dbReference>
<dbReference type="Gene3D" id="2.30.110.10">
    <property type="entry name" value="Electron Transport, Fmn-binding Protein, Chain A"/>
    <property type="match status" value="1"/>
</dbReference>
<dbReference type="InterPro" id="IPR012349">
    <property type="entry name" value="Split_barrel_FMN-bd"/>
</dbReference>
<gene>
    <name evidence="6" type="ORF">TWF718_001720</name>
</gene>
<keyword evidence="3" id="KW-0288">FMN</keyword>
<name>A0AAN8N1R8_9PEZI</name>
<dbReference type="AlphaFoldDB" id="A0AAN8N1R8"/>
<evidence type="ECO:0000256" key="3">
    <source>
        <dbReference type="ARBA" id="ARBA00022643"/>
    </source>
</evidence>
<comment type="similarity">
    <text evidence="4">Belongs to the flavoredoxin family.</text>
</comment>
<evidence type="ECO:0000256" key="4">
    <source>
        <dbReference type="ARBA" id="ARBA00038054"/>
    </source>
</evidence>
<protein>
    <recommendedName>
        <fullName evidence="5">Flavin reductase like domain-containing protein</fullName>
    </recommendedName>
</protein>
<keyword evidence="7" id="KW-1185">Reference proteome</keyword>
<evidence type="ECO:0000313" key="6">
    <source>
        <dbReference type="EMBL" id="KAK6357408.1"/>
    </source>
</evidence>
<proteinExistence type="inferred from homology"/>
<dbReference type="GO" id="GO:0010181">
    <property type="term" value="F:FMN binding"/>
    <property type="evidence" value="ECO:0007669"/>
    <property type="project" value="InterPro"/>
</dbReference>
<feature type="domain" description="Flavin reductase like" evidence="5">
    <location>
        <begin position="110"/>
        <end position="263"/>
    </location>
</feature>
<comment type="caution">
    <text evidence="6">The sequence shown here is derived from an EMBL/GenBank/DDBJ whole genome shotgun (WGS) entry which is preliminary data.</text>
</comment>
<evidence type="ECO:0000256" key="2">
    <source>
        <dbReference type="ARBA" id="ARBA00022630"/>
    </source>
</evidence>
<evidence type="ECO:0000256" key="1">
    <source>
        <dbReference type="ARBA" id="ARBA00001917"/>
    </source>
</evidence>
<dbReference type="Pfam" id="PF01613">
    <property type="entry name" value="Flavin_Reduct"/>
    <property type="match status" value="1"/>
</dbReference>